<dbReference type="Proteomes" id="UP000054166">
    <property type="component" value="Unassembled WGS sequence"/>
</dbReference>
<dbReference type="AlphaFoldDB" id="A0A0C3FLC4"/>
<dbReference type="PANTHER" id="PTHR37994">
    <property type="entry name" value="ARAE_2_N DOMAIN-CONTAINING PROTEIN-RELATED"/>
    <property type="match status" value="1"/>
</dbReference>
<evidence type="ECO:0000313" key="2">
    <source>
        <dbReference type="EMBL" id="KIM80291.1"/>
    </source>
</evidence>
<sequence>ISEIYGFLISTWIGTQTHQKKTLAAPATWIEDFRVKLIGLADQIQTVKQMTELAKWEGNIRGKWPIEEYQALIEAELQMISGLAQLGGALGHLEDGWRITFLHSTHVLHPNFIGDVISIFGLVANSLRTGEPMHEVLPSTLLERLFYHRHKSFLSPNSDKKDMVDLEEMQSIDYMFYCTGLVAVYHLLQGLDELHRITKQLVGEVPLKGFDQWKNEYQRVHTLT</sequence>
<organism evidence="2 3">
    <name type="scientific">Piloderma croceum (strain F 1598)</name>
    <dbReference type="NCBI Taxonomy" id="765440"/>
    <lineage>
        <taxon>Eukaryota</taxon>
        <taxon>Fungi</taxon>
        <taxon>Dikarya</taxon>
        <taxon>Basidiomycota</taxon>
        <taxon>Agaricomycotina</taxon>
        <taxon>Agaricomycetes</taxon>
        <taxon>Agaricomycetidae</taxon>
        <taxon>Atheliales</taxon>
        <taxon>Atheliaceae</taxon>
        <taxon>Piloderma</taxon>
    </lineage>
</organism>
<evidence type="ECO:0000259" key="1">
    <source>
        <dbReference type="Pfam" id="PF10334"/>
    </source>
</evidence>
<reference evidence="3" key="2">
    <citation type="submission" date="2015-01" db="EMBL/GenBank/DDBJ databases">
        <title>Evolutionary Origins and Diversification of the Mycorrhizal Mutualists.</title>
        <authorList>
            <consortium name="DOE Joint Genome Institute"/>
            <consortium name="Mycorrhizal Genomics Consortium"/>
            <person name="Kohler A."/>
            <person name="Kuo A."/>
            <person name="Nagy L.G."/>
            <person name="Floudas D."/>
            <person name="Copeland A."/>
            <person name="Barry K.W."/>
            <person name="Cichocki N."/>
            <person name="Veneault-Fourrey C."/>
            <person name="LaButti K."/>
            <person name="Lindquist E.A."/>
            <person name="Lipzen A."/>
            <person name="Lundell T."/>
            <person name="Morin E."/>
            <person name="Murat C."/>
            <person name="Riley R."/>
            <person name="Ohm R."/>
            <person name="Sun H."/>
            <person name="Tunlid A."/>
            <person name="Henrissat B."/>
            <person name="Grigoriev I.V."/>
            <person name="Hibbett D.S."/>
            <person name="Martin F."/>
        </authorList>
    </citation>
    <scope>NUCLEOTIDE SEQUENCE [LARGE SCALE GENOMIC DNA]</scope>
    <source>
        <strain evidence="3">F 1598</strain>
    </source>
</reference>
<feature type="domain" description="DUF2421" evidence="1">
    <location>
        <begin position="1"/>
        <end position="204"/>
    </location>
</feature>
<dbReference type="EMBL" id="KN833005">
    <property type="protein sequence ID" value="KIM80291.1"/>
    <property type="molecule type" value="Genomic_DNA"/>
</dbReference>
<dbReference type="Pfam" id="PF10334">
    <property type="entry name" value="BRE4"/>
    <property type="match status" value="1"/>
</dbReference>
<accession>A0A0C3FLC4</accession>
<keyword evidence="3" id="KW-1185">Reference proteome</keyword>
<dbReference type="OrthoDB" id="2274698at2759"/>
<feature type="non-terminal residue" evidence="2">
    <location>
        <position position="1"/>
    </location>
</feature>
<protein>
    <recommendedName>
        <fullName evidence="1">DUF2421 domain-containing protein</fullName>
    </recommendedName>
</protein>
<gene>
    <name evidence="2" type="ORF">PILCRDRAFT_9817</name>
</gene>
<reference evidence="2 3" key="1">
    <citation type="submission" date="2014-04" db="EMBL/GenBank/DDBJ databases">
        <authorList>
            <consortium name="DOE Joint Genome Institute"/>
            <person name="Kuo A."/>
            <person name="Tarkka M."/>
            <person name="Buscot F."/>
            <person name="Kohler A."/>
            <person name="Nagy L.G."/>
            <person name="Floudas D."/>
            <person name="Copeland A."/>
            <person name="Barry K.W."/>
            <person name="Cichocki N."/>
            <person name="Veneault-Fourrey C."/>
            <person name="LaButti K."/>
            <person name="Lindquist E.A."/>
            <person name="Lipzen A."/>
            <person name="Lundell T."/>
            <person name="Morin E."/>
            <person name="Murat C."/>
            <person name="Sun H."/>
            <person name="Tunlid A."/>
            <person name="Henrissat B."/>
            <person name="Grigoriev I.V."/>
            <person name="Hibbett D.S."/>
            <person name="Martin F."/>
            <person name="Nordberg H.P."/>
            <person name="Cantor M.N."/>
            <person name="Hua S.X."/>
        </authorList>
    </citation>
    <scope>NUCLEOTIDE SEQUENCE [LARGE SCALE GENOMIC DNA]</scope>
    <source>
        <strain evidence="2 3">F 1598</strain>
    </source>
</reference>
<dbReference type="InterPro" id="IPR018820">
    <property type="entry name" value="BRE4-related_DUF2421"/>
</dbReference>
<dbReference type="STRING" id="765440.A0A0C3FLC4"/>
<name>A0A0C3FLC4_PILCF</name>
<dbReference type="InParanoid" id="A0A0C3FLC4"/>
<dbReference type="HOGENOM" id="CLU_1237602_0_0_1"/>
<evidence type="ECO:0000313" key="3">
    <source>
        <dbReference type="Proteomes" id="UP000054166"/>
    </source>
</evidence>
<proteinExistence type="predicted"/>